<protein>
    <recommendedName>
        <fullName evidence="3">Transposase</fullName>
    </recommendedName>
</protein>
<proteinExistence type="predicted"/>
<evidence type="ECO:0000313" key="2">
    <source>
        <dbReference type="Proteomes" id="UP001443914"/>
    </source>
</evidence>
<name>A0AAW1JPD1_SAPOF</name>
<organism evidence="1 2">
    <name type="scientific">Saponaria officinalis</name>
    <name type="common">Common soapwort</name>
    <name type="synonym">Lychnis saponaria</name>
    <dbReference type="NCBI Taxonomy" id="3572"/>
    <lineage>
        <taxon>Eukaryota</taxon>
        <taxon>Viridiplantae</taxon>
        <taxon>Streptophyta</taxon>
        <taxon>Embryophyta</taxon>
        <taxon>Tracheophyta</taxon>
        <taxon>Spermatophyta</taxon>
        <taxon>Magnoliopsida</taxon>
        <taxon>eudicotyledons</taxon>
        <taxon>Gunneridae</taxon>
        <taxon>Pentapetalae</taxon>
        <taxon>Caryophyllales</taxon>
        <taxon>Caryophyllaceae</taxon>
        <taxon>Caryophylleae</taxon>
        <taxon>Saponaria</taxon>
    </lineage>
</organism>
<dbReference type="GO" id="GO:0003676">
    <property type="term" value="F:nucleic acid binding"/>
    <property type="evidence" value="ECO:0007669"/>
    <property type="project" value="InterPro"/>
</dbReference>
<sequence>MKKIAEEYNISKVTISTLWKGIKTDIAAGKLINSDRKFTGGQPKLNIDLEKVRSIPVRERGSIRKLAIKMNLHPSTVGRLIRKGALRSHTNAIKPLLTNANKVARIKWCLGKIVGNSLNNGQVFKDMYNVVHLDEKWFFMTNTTEKYYLLPDEMEPHRTCKSKRFITKVMFMAAVARPIFSNQGSVLFDGKIGIFPFTYEEPAKRASRNRARGTMETKPIQSITKEVTKEYLISKIIPAIKSKWPEGASRRIYIQQDNAKPHIRGDDPDFLHAAQSDGFDIRLVSQPPNSPDLNVLDLGFFRSIQSLQYEISATTVSELVDAVTTAFEQVEPQKLKYVWLSLHYCMNEILRVLANNNYRLPHNGKQRLERLGLLPDQVTVNEEYLAKALQHITQQQQGD</sequence>
<keyword evidence="2" id="KW-1185">Reference proteome</keyword>
<dbReference type="AlphaFoldDB" id="A0AAW1JPD1"/>
<dbReference type="PANTHER" id="PTHR47169:SF2">
    <property type="entry name" value="OS01G0541250 PROTEIN"/>
    <property type="match status" value="1"/>
</dbReference>
<gene>
    <name evidence="1" type="ORF">RND81_07G081300</name>
</gene>
<evidence type="ECO:0008006" key="3">
    <source>
        <dbReference type="Google" id="ProtNLM"/>
    </source>
</evidence>
<evidence type="ECO:0000313" key="1">
    <source>
        <dbReference type="EMBL" id="KAK9705781.1"/>
    </source>
</evidence>
<dbReference type="PANTHER" id="PTHR47169">
    <property type="entry name" value="OS01G0541250 PROTEIN"/>
    <property type="match status" value="1"/>
</dbReference>
<dbReference type="Proteomes" id="UP001443914">
    <property type="component" value="Unassembled WGS sequence"/>
</dbReference>
<dbReference type="InterPro" id="IPR036397">
    <property type="entry name" value="RNaseH_sf"/>
</dbReference>
<accession>A0AAW1JPD1</accession>
<reference evidence="1" key="1">
    <citation type="submission" date="2024-03" db="EMBL/GenBank/DDBJ databases">
        <title>WGS assembly of Saponaria officinalis var. Norfolk2.</title>
        <authorList>
            <person name="Jenkins J."/>
            <person name="Shu S."/>
            <person name="Grimwood J."/>
            <person name="Barry K."/>
            <person name="Goodstein D."/>
            <person name="Schmutz J."/>
            <person name="Leebens-Mack J."/>
            <person name="Osbourn A."/>
        </authorList>
    </citation>
    <scope>NUCLEOTIDE SEQUENCE [LARGE SCALE GENOMIC DNA]</scope>
    <source>
        <strain evidence="1">JIC</strain>
    </source>
</reference>
<dbReference type="Gene3D" id="3.30.420.10">
    <property type="entry name" value="Ribonuclease H-like superfamily/Ribonuclease H"/>
    <property type="match status" value="1"/>
</dbReference>
<comment type="caution">
    <text evidence="1">The sequence shown here is derived from an EMBL/GenBank/DDBJ whole genome shotgun (WGS) entry which is preliminary data.</text>
</comment>
<dbReference type="EMBL" id="JBDFQZ010000007">
    <property type="protein sequence ID" value="KAK9705781.1"/>
    <property type="molecule type" value="Genomic_DNA"/>
</dbReference>